<feature type="compositionally biased region" description="Basic and acidic residues" evidence="1">
    <location>
        <begin position="91"/>
        <end position="105"/>
    </location>
</feature>
<accession>A0A9P9FKJ6</accession>
<dbReference type="Proteomes" id="UP000717696">
    <property type="component" value="Unassembled WGS sequence"/>
</dbReference>
<name>A0A9P9FKJ6_9HYPO</name>
<dbReference type="EMBL" id="JAGMUU010000001">
    <property type="protein sequence ID" value="KAH7163153.1"/>
    <property type="molecule type" value="Genomic_DNA"/>
</dbReference>
<organism evidence="2 3">
    <name type="scientific">Dactylonectria estremocensis</name>
    <dbReference type="NCBI Taxonomy" id="1079267"/>
    <lineage>
        <taxon>Eukaryota</taxon>
        <taxon>Fungi</taxon>
        <taxon>Dikarya</taxon>
        <taxon>Ascomycota</taxon>
        <taxon>Pezizomycotina</taxon>
        <taxon>Sordariomycetes</taxon>
        <taxon>Hypocreomycetidae</taxon>
        <taxon>Hypocreales</taxon>
        <taxon>Nectriaceae</taxon>
        <taxon>Dactylonectria</taxon>
    </lineage>
</organism>
<reference evidence="2" key="1">
    <citation type="journal article" date="2021" name="Nat. Commun.">
        <title>Genetic determinants of endophytism in the Arabidopsis root mycobiome.</title>
        <authorList>
            <person name="Mesny F."/>
            <person name="Miyauchi S."/>
            <person name="Thiergart T."/>
            <person name="Pickel B."/>
            <person name="Atanasova L."/>
            <person name="Karlsson M."/>
            <person name="Huettel B."/>
            <person name="Barry K.W."/>
            <person name="Haridas S."/>
            <person name="Chen C."/>
            <person name="Bauer D."/>
            <person name="Andreopoulos W."/>
            <person name="Pangilinan J."/>
            <person name="LaButti K."/>
            <person name="Riley R."/>
            <person name="Lipzen A."/>
            <person name="Clum A."/>
            <person name="Drula E."/>
            <person name="Henrissat B."/>
            <person name="Kohler A."/>
            <person name="Grigoriev I.V."/>
            <person name="Martin F.M."/>
            <person name="Hacquard S."/>
        </authorList>
    </citation>
    <scope>NUCLEOTIDE SEQUENCE</scope>
    <source>
        <strain evidence="2">MPI-CAGE-AT-0021</strain>
    </source>
</reference>
<evidence type="ECO:0000256" key="1">
    <source>
        <dbReference type="SAM" id="MobiDB-lite"/>
    </source>
</evidence>
<proteinExistence type="predicted"/>
<comment type="caution">
    <text evidence="2">The sequence shown here is derived from an EMBL/GenBank/DDBJ whole genome shotgun (WGS) entry which is preliminary data.</text>
</comment>
<feature type="region of interest" description="Disordered" evidence="1">
    <location>
        <begin position="72"/>
        <end position="105"/>
    </location>
</feature>
<evidence type="ECO:0000313" key="2">
    <source>
        <dbReference type="EMBL" id="KAH7163153.1"/>
    </source>
</evidence>
<evidence type="ECO:0000313" key="3">
    <source>
        <dbReference type="Proteomes" id="UP000717696"/>
    </source>
</evidence>
<feature type="compositionally biased region" description="Basic residues" evidence="1">
    <location>
        <begin position="74"/>
        <end position="90"/>
    </location>
</feature>
<protein>
    <submittedName>
        <fullName evidence="2">Uncharacterized protein</fullName>
    </submittedName>
</protein>
<dbReference type="AlphaFoldDB" id="A0A9P9FKJ6"/>
<gene>
    <name evidence="2" type="ORF">B0J13DRAFT_518394</name>
</gene>
<keyword evidence="3" id="KW-1185">Reference proteome</keyword>
<sequence>MCLTVYTIYQCGHCYQEYPLLCAGAKPKPGGWFSCFFPDPPPCYETEEHKYTNGYCPTCVGHSRLTTRAQAQLRRSRKKGRSRGSKRGSRRDRDRARRRLEDDTCRETHHRRVPLAVIMDPTGVDQVYHAELTMAAEPVLPKSSALMTATSPTPPTSPTLPTLPTNSPGIVSPLTQSEADAPTFAVLDYDEYSEYGSVERVSFGRSRY</sequence>